<evidence type="ECO:0000313" key="2">
    <source>
        <dbReference type="EMBL" id="MBC5714204.1"/>
    </source>
</evidence>
<name>A0A923RVG2_9FIRM</name>
<comment type="caution">
    <text evidence="2">The sequence shown here is derived from an EMBL/GenBank/DDBJ whole genome shotgun (WGS) entry which is preliminary data.</text>
</comment>
<evidence type="ECO:0008006" key="4">
    <source>
        <dbReference type="Google" id="ProtNLM"/>
    </source>
</evidence>
<reference evidence="2" key="1">
    <citation type="submission" date="2020-08" db="EMBL/GenBank/DDBJ databases">
        <title>Genome public.</title>
        <authorList>
            <person name="Liu C."/>
            <person name="Sun Q."/>
        </authorList>
    </citation>
    <scope>NUCLEOTIDE SEQUENCE</scope>
    <source>
        <strain evidence="2">BX1005</strain>
    </source>
</reference>
<keyword evidence="1" id="KW-0472">Membrane</keyword>
<proteinExistence type="predicted"/>
<keyword evidence="1" id="KW-1133">Transmembrane helix</keyword>
<evidence type="ECO:0000313" key="3">
    <source>
        <dbReference type="Proteomes" id="UP000606720"/>
    </source>
</evidence>
<protein>
    <recommendedName>
        <fullName evidence="4">FMN-binding protein</fullName>
    </recommendedName>
</protein>
<keyword evidence="1" id="KW-0812">Transmembrane</keyword>
<dbReference type="RefSeq" id="WP_178050401.1">
    <property type="nucleotide sequence ID" value="NZ_JACOPH010000005.1"/>
</dbReference>
<dbReference type="EMBL" id="JACOPH010000005">
    <property type="protein sequence ID" value="MBC5714204.1"/>
    <property type="molecule type" value="Genomic_DNA"/>
</dbReference>
<keyword evidence="3" id="KW-1185">Reference proteome</keyword>
<sequence length="143" mass="15914">MSAKTKIVVLHMKEMIYTLIFAGLGILLILLLICMFLPKQKEKAVETMTYVAGVYTSTVQLNDSTMDVQVVVDESRIRSISLVNLDETVSAMYPLMQPAAESLADQIITKQSTENISYDKDNQYTSMVLLNAVNDALTKAEVE</sequence>
<dbReference type="Proteomes" id="UP000606720">
    <property type="component" value="Unassembled WGS sequence"/>
</dbReference>
<gene>
    <name evidence="2" type="ORF">H8S17_08285</name>
</gene>
<accession>A0A923RVG2</accession>
<feature type="transmembrane region" description="Helical" evidence="1">
    <location>
        <begin position="15"/>
        <end position="38"/>
    </location>
</feature>
<dbReference type="AlphaFoldDB" id="A0A923RVG2"/>
<organism evidence="2 3">
    <name type="scientific">Roseburia zhanii</name>
    <dbReference type="NCBI Taxonomy" id="2763064"/>
    <lineage>
        <taxon>Bacteria</taxon>
        <taxon>Bacillati</taxon>
        <taxon>Bacillota</taxon>
        <taxon>Clostridia</taxon>
        <taxon>Lachnospirales</taxon>
        <taxon>Lachnospiraceae</taxon>
        <taxon>Roseburia</taxon>
    </lineage>
</organism>
<evidence type="ECO:0000256" key="1">
    <source>
        <dbReference type="SAM" id="Phobius"/>
    </source>
</evidence>